<keyword evidence="3" id="KW-0282">Flagellum</keyword>
<comment type="caution">
    <text evidence="3">The sequence shown here is derived from an EMBL/GenBank/DDBJ whole genome shotgun (WGS) entry which is preliminary data.</text>
</comment>
<dbReference type="InterPro" id="IPR001444">
    <property type="entry name" value="Flag_bb_rod_N"/>
</dbReference>
<evidence type="ECO:0000256" key="1">
    <source>
        <dbReference type="ARBA" id="ARBA00004117"/>
    </source>
</evidence>
<evidence type="ECO:0000259" key="2">
    <source>
        <dbReference type="Pfam" id="PF00460"/>
    </source>
</evidence>
<evidence type="ECO:0000313" key="3">
    <source>
        <dbReference type="EMBL" id="MCW6511392.1"/>
    </source>
</evidence>
<reference evidence="3" key="1">
    <citation type="submission" date="2022-05" db="EMBL/GenBank/DDBJ databases">
        <authorList>
            <person name="Pankratov T."/>
        </authorList>
    </citation>
    <scope>NUCLEOTIDE SEQUENCE</scope>
    <source>
        <strain evidence="3">BP6-180914</strain>
    </source>
</reference>
<dbReference type="NCBIfam" id="NF004653">
    <property type="entry name" value="PRK06003.1"/>
    <property type="match status" value="1"/>
</dbReference>
<evidence type="ECO:0000313" key="4">
    <source>
        <dbReference type="Proteomes" id="UP001165667"/>
    </source>
</evidence>
<dbReference type="GO" id="GO:0009425">
    <property type="term" value="C:bacterial-type flagellum basal body"/>
    <property type="evidence" value="ECO:0007669"/>
    <property type="project" value="UniProtKB-SubCell"/>
</dbReference>
<protein>
    <submittedName>
        <fullName evidence="3">Flagellar basal body rod protein FlgB</fullName>
    </submittedName>
</protein>
<comment type="subcellular location">
    <subcellularLocation>
        <location evidence="1">Bacterial flagellum basal body</location>
    </subcellularLocation>
</comment>
<organism evidence="3 4">
    <name type="scientific">Lichenifustis flavocetrariae</name>
    <dbReference type="NCBI Taxonomy" id="2949735"/>
    <lineage>
        <taxon>Bacteria</taxon>
        <taxon>Pseudomonadati</taxon>
        <taxon>Pseudomonadota</taxon>
        <taxon>Alphaproteobacteria</taxon>
        <taxon>Hyphomicrobiales</taxon>
        <taxon>Lichenihabitantaceae</taxon>
        <taxon>Lichenifustis</taxon>
    </lineage>
</organism>
<gene>
    <name evidence="3" type="primary">flgB</name>
    <name evidence="3" type="ORF">M8523_25750</name>
</gene>
<keyword evidence="4" id="KW-1185">Reference proteome</keyword>
<accession>A0AA41Z1R3</accession>
<dbReference type="Proteomes" id="UP001165667">
    <property type="component" value="Unassembled WGS sequence"/>
</dbReference>
<keyword evidence="3" id="KW-0966">Cell projection</keyword>
<dbReference type="RefSeq" id="WP_282587769.1">
    <property type="nucleotide sequence ID" value="NZ_JAMOIM010000025.1"/>
</dbReference>
<name>A0AA41Z1R3_9HYPH</name>
<keyword evidence="3" id="KW-0969">Cilium</keyword>
<dbReference type="EMBL" id="JAMOIM010000025">
    <property type="protein sequence ID" value="MCW6511392.1"/>
    <property type="molecule type" value="Genomic_DNA"/>
</dbReference>
<proteinExistence type="predicted"/>
<feature type="domain" description="Flagellar basal body rod protein N-terminal" evidence="2">
    <location>
        <begin position="18"/>
        <end position="36"/>
    </location>
</feature>
<dbReference type="AlphaFoldDB" id="A0AA41Z1R3"/>
<dbReference type="Pfam" id="PF00460">
    <property type="entry name" value="Flg_bb_rod"/>
    <property type="match status" value="1"/>
</dbReference>
<sequence>MDPIHLFDLAAKQARWLSRSQATIAGNVSNANTPGYHAQTVQPFAEVLDQTQLGLLSTNVNHLNLTPAEQQAVAVKDQDPWETTDSGNTVSLENELIKAGDVQHDFAMNTNIVKAFHNMLMQSVKT</sequence>